<keyword evidence="1" id="KW-0808">Transferase</keyword>
<keyword evidence="5" id="KW-1185">Reference proteome</keyword>
<evidence type="ECO:0000313" key="5">
    <source>
        <dbReference type="Proteomes" id="UP000658514"/>
    </source>
</evidence>
<dbReference type="InterPro" id="IPR022488">
    <property type="entry name" value="PPK2-related"/>
</dbReference>
<dbReference type="RefSeq" id="WP_190538563.1">
    <property type="nucleotide sequence ID" value="NZ_CAWPNO010000062.1"/>
</dbReference>
<feature type="domain" description="Polyphosphate kinase-2-related" evidence="3">
    <location>
        <begin position="31"/>
        <end position="263"/>
    </location>
</feature>
<accession>A0ABR8A3F5</accession>
<dbReference type="InterPro" id="IPR027417">
    <property type="entry name" value="P-loop_NTPase"/>
</dbReference>
<gene>
    <name evidence="4" type="ORF">H6G24_02830</name>
</gene>
<sequence length="289" mass="34055">MNHEAFIVKPGAKISLQKQYDPAYKADYHQKSDAEGKLQADIQRLAYYQDILYAQNTYALLIIFQAMDAAGKDSTIKHVMSGVNPQGCQVFSFKSPSAEDLDHDYLWRSMKALPERGRIGIFNRSYYEEVLVVRVHPGILQNQQLPKFPKGNQIWQQRFEEINNFEKYLFNNGIIILKFFLNVSKAEQKKRFLERIESPEKHWKFSANDVRERAFWDDYMSAYEDAFRHTSTEWAPWYIIPADRKWFTRLVVADIICTKLQQLNLQYPTVSEEHQQKLLQAKQLLESED</sequence>
<dbReference type="PANTHER" id="PTHR34383:SF3">
    <property type="entry name" value="POLYPHOSPHATE:AMP PHOSPHOTRANSFERASE"/>
    <property type="match status" value="1"/>
</dbReference>
<comment type="caution">
    <text evidence="4">The sequence shown here is derived from an EMBL/GenBank/DDBJ whole genome shotgun (WGS) entry which is preliminary data.</text>
</comment>
<dbReference type="NCBIfam" id="TIGR03709">
    <property type="entry name" value="PPK2_rel_1"/>
    <property type="match status" value="1"/>
</dbReference>
<dbReference type="SUPFAM" id="SSF52540">
    <property type="entry name" value="P-loop containing nucleoside triphosphate hydrolases"/>
    <property type="match status" value="1"/>
</dbReference>
<dbReference type="GO" id="GO:0016301">
    <property type="term" value="F:kinase activity"/>
    <property type="evidence" value="ECO:0007669"/>
    <property type="project" value="UniProtKB-KW"/>
</dbReference>
<evidence type="ECO:0000313" key="4">
    <source>
        <dbReference type="EMBL" id="MBD2194431.1"/>
    </source>
</evidence>
<keyword evidence="2 4" id="KW-0418">Kinase</keyword>
<reference evidence="4 5" key="1">
    <citation type="journal article" date="2020" name="ISME J.">
        <title>Comparative genomics reveals insights into cyanobacterial evolution and habitat adaptation.</title>
        <authorList>
            <person name="Chen M.Y."/>
            <person name="Teng W.K."/>
            <person name="Zhao L."/>
            <person name="Hu C.X."/>
            <person name="Zhou Y.K."/>
            <person name="Han B.P."/>
            <person name="Song L.R."/>
            <person name="Shu W.S."/>
        </authorList>
    </citation>
    <scope>NUCLEOTIDE SEQUENCE [LARGE SCALE GENOMIC DNA]</scope>
    <source>
        <strain evidence="4 5">FACHB-288</strain>
    </source>
</reference>
<evidence type="ECO:0000259" key="3">
    <source>
        <dbReference type="Pfam" id="PF03976"/>
    </source>
</evidence>
<dbReference type="PANTHER" id="PTHR34383">
    <property type="entry name" value="POLYPHOSPHATE:AMP PHOSPHOTRANSFERASE-RELATED"/>
    <property type="match status" value="1"/>
</dbReference>
<name>A0ABR8A3F5_9CYAN</name>
<organism evidence="4 5">
    <name type="scientific">Calothrix parietina FACHB-288</name>
    <dbReference type="NCBI Taxonomy" id="2692896"/>
    <lineage>
        <taxon>Bacteria</taxon>
        <taxon>Bacillati</taxon>
        <taxon>Cyanobacteriota</taxon>
        <taxon>Cyanophyceae</taxon>
        <taxon>Nostocales</taxon>
        <taxon>Calotrichaceae</taxon>
        <taxon>Calothrix</taxon>
    </lineage>
</organism>
<evidence type="ECO:0000256" key="2">
    <source>
        <dbReference type="ARBA" id="ARBA00022777"/>
    </source>
</evidence>
<proteinExistence type="predicted"/>
<dbReference type="Proteomes" id="UP000658514">
    <property type="component" value="Unassembled WGS sequence"/>
</dbReference>
<dbReference type="Pfam" id="PF03976">
    <property type="entry name" value="PPK2"/>
    <property type="match status" value="1"/>
</dbReference>
<dbReference type="InterPro" id="IPR016898">
    <property type="entry name" value="Polyphosphate_phosphotransfera"/>
</dbReference>
<evidence type="ECO:0000256" key="1">
    <source>
        <dbReference type="ARBA" id="ARBA00022679"/>
    </source>
</evidence>
<dbReference type="InterPro" id="IPR022300">
    <property type="entry name" value="PPK2-rel_1"/>
</dbReference>
<protein>
    <submittedName>
        <fullName evidence="4">Polyphosphate kinase 2 family protein</fullName>
    </submittedName>
</protein>
<dbReference type="Gene3D" id="3.40.50.300">
    <property type="entry name" value="P-loop containing nucleotide triphosphate hydrolases"/>
    <property type="match status" value="1"/>
</dbReference>
<dbReference type="PIRSF" id="PIRSF028756">
    <property type="entry name" value="PPK2_prd"/>
    <property type="match status" value="1"/>
</dbReference>
<dbReference type="EMBL" id="JACJQH010000003">
    <property type="protein sequence ID" value="MBD2194431.1"/>
    <property type="molecule type" value="Genomic_DNA"/>
</dbReference>